<sequence>MKFLSHPWSWPGSAERKAVFYADKSKGLYAMPMMKKAFGLGRLGEGGEEIFFVYFAVG</sequence>
<proteinExistence type="predicted"/>
<dbReference type="KEGG" id="min:Minf_2038"/>
<accession>B3DZ00</accession>
<dbReference type="EMBL" id="CP000975">
    <property type="protein sequence ID" value="ACD84092.1"/>
    <property type="molecule type" value="Genomic_DNA"/>
</dbReference>
<protein>
    <submittedName>
        <fullName evidence="1">Uncharacterized protein</fullName>
    </submittedName>
</protein>
<dbReference type="Proteomes" id="UP000009149">
    <property type="component" value="Chromosome"/>
</dbReference>
<evidence type="ECO:0000313" key="1">
    <source>
        <dbReference type="EMBL" id="ACD84092.1"/>
    </source>
</evidence>
<reference evidence="1 2" key="1">
    <citation type="journal article" date="2008" name="Biol. Direct">
        <title>Complete genome sequence of the extremely acidophilic methanotroph isolate V4, Methylacidiphilum infernorum, a representative of the bacterial phylum Verrucomicrobia.</title>
        <authorList>
            <person name="Hou S."/>
            <person name="Makarova K.S."/>
            <person name="Saw J.H."/>
            <person name="Senin P."/>
            <person name="Ly B.V."/>
            <person name="Zhou Z."/>
            <person name="Ren Y."/>
            <person name="Wang J."/>
            <person name="Galperin M.Y."/>
            <person name="Omelchenko M.V."/>
            <person name="Wolf Y.I."/>
            <person name="Yutin N."/>
            <person name="Koonin E.V."/>
            <person name="Stott M.B."/>
            <person name="Mountain B.W."/>
            <person name="Crowe M.A."/>
            <person name="Smirnova A.V."/>
            <person name="Dunfield P.F."/>
            <person name="Feng L."/>
            <person name="Wang L."/>
            <person name="Alam M."/>
        </authorList>
    </citation>
    <scope>NUCLEOTIDE SEQUENCE [LARGE SCALE GENOMIC DNA]</scope>
    <source>
        <strain evidence="2">Isolate V4</strain>
    </source>
</reference>
<gene>
    <name evidence="1" type="ordered locus">Minf_2038</name>
</gene>
<name>B3DZ00_METI4</name>
<dbReference type="STRING" id="481448.Minf_2038"/>
<dbReference type="AlphaFoldDB" id="B3DZ00"/>
<evidence type="ECO:0000313" key="2">
    <source>
        <dbReference type="Proteomes" id="UP000009149"/>
    </source>
</evidence>
<dbReference type="HOGENOM" id="CLU_2974267_0_0_0"/>
<organism evidence="1 2">
    <name type="scientific">Methylacidiphilum infernorum (isolate V4)</name>
    <name type="common">Methylokorus infernorum (strain V4)</name>
    <dbReference type="NCBI Taxonomy" id="481448"/>
    <lineage>
        <taxon>Bacteria</taxon>
        <taxon>Pseudomonadati</taxon>
        <taxon>Verrucomicrobiota</taxon>
        <taxon>Methylacidiphilae</taxon>
        <taxon>Methylacidiphilales</taxon>
        <taxon>Methylacidiphilaceae</taxon>
        <taxon>Methylacidiphilum (ex Ratnadevi et al. 2023)</taxon>
    </lineage>
</organism>